<comment type="caution">
    <text evidence="1">The sequence shown here is derived from an EMBL/GenBank/DDBJ whole genome shotgun (WGS) entry which is preliminary data.</text>
</comment>
<reference evidence="1 2" key="1">
    <citation type="submission" date="2024-01" db="EMBL/GenBank/DDBJ databases">
        <title>The genomes of 5 underutilized Papilionoideae crops provide insights into root nodulation and disease resistanc.</title>
        <authorList>
            <person name="Jiang F."/>
        </authorList>
    </citation>
    <scope>NUCLEOTIDE SEQUENCE [LARGE SCALE GENOMIC DNA]</scope>
    <source>
        <strain evidence="1">JINMINGXINNONG_FW02</strain>
        <tissue evidence="1">Leaves</tissue>
    </source>
</reference>
<name>A0AAN9QPT5_PHACN</name>
<organism evidence="1 2">
    <name type="scientific">Phaseolus coccineus</name>
    <name type="common">Scarlet runner bean</name>
    <name type="synonym">Phaseolus multiflorus</name>
    <dbReference type="NCBI Taxonomy" id="3886"/>
    <lineage>
        <taxon>Eukaryota</taxon>
        <taxon>Viridiplantae</taxon>
        <taxon>Streptophyta</taxon>
        <taxon>Embryophyta</taxon>
        <taxon>Tracheophyta</taxon>
        <taxon>Spermatophyta</taxon>
        <taxon>Magnoliopsida</taxon>
        <taxon>eudicotyledons</taxon>
        <taxon>Gunneridae</taxon>
        <taxon>Pentapetalae</taxon>
        <taxon>rosids</taxon>
        <taxon>fabids</taxon>
        <taxon>Fabales</taxon>
        <taxon>Fabaceae</taxon>
        <taxon>Papilionoideae</taxon>
        <taxon>50 kb inversion clade</taxon>
        <taxon>NPAAA clade</taxon>
        <taxon>indigoferoid/millettioid clade</taxon>
        <taxon>Phaseoleae</taxon>
        <taxon>Phaseolus</taxon>
    </lineage>
</organism>
<evidence type="ECO:0008006" key="3">
    <source>
        <dbReference type="Google" id="ProtNLM"/>
    </source>
</evidence>
<dbReference type="CDD" id="cd14726">
    <property type="entry name" value="TraB_PrgY-like"/>
    <property type="match status" value="1"/>
</dbReference>
<dbReference type="EMBL" id="JAYMYR010000009">
    <property type="protein sequence ID" value="KAK7342141.1"/>
    <property type="molecule type" value="Genomic_DNA"/>
</dbReference>
<keyword evidence="2" id="KW-1185">Reference proteome</keyword>
<dbReference type="InterPro" id="IPR002816">
    <property type="entry name" value="TraB/PrgY/GumN_fam"/>
</dbReference>
<dbReference type="Proteomes" id="UP001374584">
    <property type="component" value="Unassembled WGS sequence"/>
</dbReference>
<gene>
    <name evidence="1" type="ORF">VNO80_25084</name>
</gene>
<dbReference type="PANTHER" id="PTHR21530:SF7">
    <property type="entry name" value="TRAB DOMAIN-CONTAINING PROTEIN"/>
    <property type="match status" value="1"/>
</dbReference>
<dbReference type="InterPro" id="IPR046345">
    <property type="entry name" value="TraB_PrgY-like"/>
</dbReference>
<sequence length="421" mass="47216">MAQFLLTRTATHALHSSLQTSALARCRSHVSRAYHSLRHSHSHSYSQLARVTPFIHSPKSLFATSIYCSQTLSLPHFSTDTSVFSRRPVTLPEDLSRNVIVLSFESSAEGGVCHVYLVGTCHFSKVLVLVVRNQESCRKVQAIMNFLKPQAVFLELCSSRDSVLTQKNLKVPTATEIATLLKTDHNKFEVLCRWFLAQAGFWTICVSSFNSEVDVLPGYEFRVAYEEAIKYGGRVILGDRPFEVKAMDDNDVVNRVLQAMSKEFPALADTIVHERDQYMSSTLLKVARENSSVVAVVGKAHLEGIKKHWKQPVVVGEHLVIYGGSHDSSMSYISNKNLDISRRCCGWGGHYIGHLSVPYSWSPPGRDSPVLPASPLNSSTHPQFHPRMHANRNRYQALTSMKLCEHCVDPLPLQMEIRGLR</sequence>
<dbReference type="PANTHER" id="PTHR21530">
    <property type="entry name" value="PHEROMONE SHUTDOWN PROTEIN"/>
    <property type="match status" value="1"/>
</dbReference>
<protein>
    <recommendedName>
        <fullName evidence="3">TraB domain-containing protein</fullName>
    </recommendedName>
</protein>
<accession>A0AAN9QPT5</accession>
<dbReference type="AlphaFoldDB" id="A0AAN9QPT5"/>
<evidence type="ECO:0000313" key="2">
    <source>
        <dbReference type="Proteomes" id="UP001374584"/>
    </source>
</evidence>
<dbReference type="GO" id="GO:0005741">
    <property type="term" value="C:mitochondrial outer membrane"/>
    <property type="evidence" value="ECO:0007669"/>
    <property type="project" value="TreeGrafter"/>
</dbReference>
<proteinExistence type="predicted"/>
<dbReference type="Pfam" id="PF01963">
    <property type="entry name" value="TraB_PrgY_gumN"/>
    <property type="match status" value="1"/>
</dbReference>
<evidence type="ECO:0000313" key="1">
    <source>
        <dbReference type="EMBL" id="KAK7342141.1"/>
    </source>
</evidence>